<proteinExistence type="predicted"/>
<protein>
    <submittedName>
        <fullName evidence="1">Helix-turn-helix domain-containing protein</fullName>
    </submittedName>
</protein>
<sequence>MDYITTKEAAAKWGISDRRILQYCNSNRIEGAVKMGNTWLIPKVAGKPVDRRRKIQADGKEVKLYES</sequence>
<keyword evidence="2" id="KW-1185">Reference proteome</keyword>
<dbReference type="KEGG" id="ehn:H9Q80_08865"/>
<evidence type="ECO:0000313" key="2">
    <source>
        <dbReference type="Proteomes" id="UP000515856"/>
    </source>
</evidence>
<accession>A0A7G9GT98</accession>
<dbReference type="EMBL" id="CP060636">
    <property type="protein sequence ID" value="QNM14030.1"/>
    <property type="molecule type" value="Genomic_DNA"/>
</dbReference>
<reference evidence="1 2" key="1">
    <citation type="submission" date="2020-08" db="EMBL/GenBank/DDBJ databases">
        <authorList>
            <person name="Liu C."/>
            <person name="Sun Q."/>
        </authorList>
    </citation>
    <scope>NUCLEOTIDE SEQUENCE [LARGE SCALE GENOMIC DNA]</scope>
    <source>
        <strain evidence="1 2">NSJ-61</strain>
    </source>
</reference>
<dbReference type="Proteomes" id="UP000515856">
    <property type="component" value="Chromosome"/>
</dbReference>
<evidence type="ECO:0000313" key="1">
    <source>
        <dbReference type="EMBL" id="QNM14030.1"/>
    </source>
</evidence>
<gene>
    <name evidence="1" type="ORF">H9Q80_08865</name>
</gene>
<dbReference type="RefSeq" id="WP_117518346.1">
    <property type="nucleotide sequence ID" value="NZ_CP060636.1"/>
</dbReference>
<name>A0A7G9GT98_9FIRM</name>
<organism evidence="1 2">
    <name type="scientific">[Eubacterium] hominis</name>
    <dbReference type="NCBI Taxonomy" id="2764325"/>
    <lineage>
        <taxon>Bacteria</taxon>
        <taxon>Bacillati</taxon>
        <taxon>Bacillota</taxon>
        <taxon>Erysipelotrichia</taxon>
        <taxon>Erysipelotrichales</taxon>
        <taxon>Erysipelotrichaceae</taxon>
        <taxon>Amedibacillus</taxon>
    </lineage>
</organism>
<dbReference type="AlphaFoldDB" id="A0A7G9GT98"/>